<dbReference type="EMBL" id="JAUDCF010000001">
    <property type="protein sequence ID" value="MDM8144528.1"/>
    <property type="molecule type" value="Genomic_DNA"/>
</dbReference>
<dbReference type="SUPFAM" id="SSF52540">
    <property type="entry name" value="P-loop containing nucleoside triphosphate hydrolases"/>
    <property type="match status" value="2"/>
</dbReference>
<dbReference type="PROSITE" id="PS50893">
    <property type="entry name" value="ABC_TRANSPORTER_2"/>
    <property type="match status" value="2"/>
</dbReference>
<dbReference type="InterPro" id="IPR027417">
    <property type="entry name" value="P-loop_NTPase"/>
</dbReference>
<evidence type="ECO:0000256" key="2">
    <source>
        <dbReference type="ARBA" id="ARBA00022741"/>
    </source>
</evidence>
<evidence type="ECO:0000313" key="5">
    <source>
        <dbReference type="EMBL" id="MDM8144528.1"/>
    </source>
</evidence>
<feature type="domain" description="ABC transporter" evidence="4">
    <location>
        <begin position="3"/>
        <end position="258"/>
    </location>
</feature>
<feature type="domain" description="ABC transporter" evidence="4">
    <location>
        <begin position="282"/>
        <end position="508"/>
    </location>
</feature>
<dbReference type="GO" id="GO:0005524">
    <property type="term" value="F:ATP binding"/>
    <property type="evidence" value="ECO:0007669"/>
    <property type="project" value="UniProtKB-KW"/>
</dbReference>
<evidence type="ECO:0000313" key="6">
    <source>
        <dbReference type="Proteomes" id="UP001228403"/>
    </source>
</evidence>
<dbReference type="Pfam" id="PF00005">
    <property type="entry name" value="ABC_tran"/>
    <property type="match status" value="2"/>
</dbReference>
<dbReference type="Gene3D" id="3.40.50.300">
    <property type="entry name" value="P-loop containing nucleotide triphosphate hydrolases"/>
    <property type="match status" value="2"/>
</dbReference>
<organism evidence="5 6">
    <name type="scientific">Bacteroides eggerthii</name>
    <dbReference type="NCBI Taxonomy" id="28111"/>
    <lineage>
        <taxon>Bacteria</taxon>
        <taxon>Pseudomonadati</taxon>
        <taxon>Bacteroidota</taxon>
        <taxon>Bacteroidia</taxon>
        <taxon>Bacteroidales</taxon>
        <taxon>Bacteroidaceae</taxon>
        <taxon>Bacteroides</taxon>
    </lineage>
</organism>
<dbReference type="PANTHER" id="PTHR43553:SF3">
    <property type="entry name" value="ABC TRANSPORTER ATP-BINDING PROTEIN MODF"/>
    <property type="match status" value="1"/>
</dbReference>
<keyword evidence="3 5" id="KW-0067">ATP-binding</keyword>
<dbReference type="SMART" id="SM00382">
    <property type="entry name" value="AAA"/>
    <property type="match status" value="2"/>
</dbReference>
<evidence type="ECO:0000259" key="4">
    <source>
        <dbReference type="PROSITE" id="PS50893"/>
    </source>
</evidence>
<dbReference type="Proteomes" id="UP001228403">
    <property type="component" value="Unassembled WGS sequence"/>
</dbReference>
<dbReference type="InterPro" id="IPR003593">
    <property type="entry name" value="AAA+_ATPase"/>
</dbReference>
<comment type="caution">
    <text evidence="5">The sequence shown here is derived from an EMBL/GenBank/DDBJ whole genome shotgun (WGS) entry which is preliminary data.</text>
</comment>
<keyword evidence="2" id="KW-0547">Nucleotide-binding</keyword>
<dbReference type="InterPro" id="IPR050095">
    <property type="entry name" value="ECF_ABC_transporter_ATP-bd"/>
</dbReference>
<keyword evidence="1" id="KW-0813">Transport</keyword>
<gene>
    <name evidence="5" type="ORF">QUW02_01045</name>
</gene>
<dbReference type="PANTHER" id="PTHR43553">
    <property type="entry name" value="HEAVY METAL TRANSPORTER"/>
    <property type="match status" value="1"/>
</dbReference>
<name>A0ABT7U3Y7_9BACE</name>
<accession>A0ABT7U3Y7</accession>
<reference evidence="6" key="1">
    <citation type="submission" date="2023-07" db="EMBL/GenBank/DDBJ databases">
        <title>Identification and characterization of horizontal gene transfer across gut microbiota members of farm animals based on homology search.</title>
        <authorList>
            <person name="Schwarzerova J."/>
            <person name="Nykrynova M."/>
            <person name="Jureckova K."/>
            <person name="Cejkova D."/>
            <person name="Rychlik I."/>
        </authorList>
    </citation>
    <scope>NUCLEOTIDE SEQUENCE [LARGE SCALE GENOMIC DNA]</scope>
    <source>
        <strain evidence="6">ET4</strain>
    </source>
</reference>
<dbReference type="InterPro" id="IPR003439">
    <property type="entry name" value="ABC_transporter-like_ATP-bd"/>
</dbReference>
<proteinExistence type="predicted"/>
<evidence type="ECO:0000256" key="3">
    <source>
        <dbReference type="ARBA" id="ARBA00022840"/>
    </source>
</evidence>
<evidence type="ECO:0000256" key="1">
    <source>
        <dbReference type="ARBA" id="ARBA00022448"/>
    </source>
</evidence>
<keyword evidence="6" id="KW-1185">Reference proteome</keyword>
<sequence length="508" mass="57991">MEKKVIEIVQGVTRHPLYRTKTPVDLCIRKGEQIAIVGENGSGKTRLVDIITGKLPLLRNEVAYDFSPSPYPLISDNIKSITFRDSYGDHDGTYYYQQRWNQHDIDESVPTVGTLLEECFRNNCRQEEAGNRRKEELRDKLYQLFHLEELEDKRIITLSSGELRKFQLTKTLLAAPKVLIMDNPYIGLDSTAREQLTDLLKKLIAETDLQVILVLSRNSDIPDFITHVIPVKDLEVLPKTERNAFLEQNPESAHFDASAIELMLSELQKNERPEENLGGDILKFNNIHIQYGKRVILDCLDWQVKKGEKWALKGQNGSGKSTLLSLVCADNPQSYACDIELFGKKRGTGESIWDIKKQIGYVSPEMHRAYLKDMPALDIVASGLNDSVGLYVRPKPEQKEICIKWMELFGIAHLKDSTFLKISSGEQRLCLLARAFVKNPPLLILDEPLHGLDHSNRERVKFIIEKFAEKPEKTLIMVTHYAEDLPPVIDHELVLCKQGDCNTKTTRK</sequence>
<protein>
    <submittedName>
        <fullName evidence="5">ATP-binding cassette domain-containing protein</fullName>
    </submittedName>
</protein>